<feature type="compositionally biased region" description="Polar residues" evidence="1">
    <location>
        <begin position="16"/>
        <end position="27"/>
    </location>
</feature>
<evidence type="ECO:0000313" key="3">
    <source>
        <dbReference type="EMBL" id="MED6195035.1"/>
    </source>
</evidence>
<comment type="caution">
    <text evidence="3">The sequence shown here is derived from an EMBL/GenBank/DDBJ whole genome shotgun (WGS) entry which is preliminary data.</text>
</comment>
<proteinExistence type="predicted"/>
<protein>
    <recommendedName>
        <fullName evidence="2">Putative plant transposon protein domain-containing protein</fullName>
    </recommendedName>
</protein>
<feature type="compositionally biased region" description="Polar residues" evidence="1">
    <location>
        <begin position="262"/>
        <end position="271"/>
    </location>
</feature>
<dbReference type="EMBL" id="JASCZI010211607">
    <property type="protein sequence ID" value="MED6195035.1"/>
    <property type="molecule type" value="Genomic_DNA"/>
</dbReference>
<organism evidence="3 4">
    <name type="scientific">Stylosanthes scabra</name>
    <dbReference type="NCBI Taxonomy" id="79078"/>
    <lineage>
        <taxon>Eukaryota</taxon>
        <taxon>Viridiplantae</taxon>
        <taxon>Streptophyta</taxon>
        <taxon>Embryophyta</taxon>
        <taxon>Tracheophyta</taxon>
        <taxon>Spermatophyta</taxon>
        <taxon>Magnoliopsida</taxon>
        <taxon>eudicotyledons</taxon>
        <taxon>Gunneridae</taxon>
        <taxon>Pentapetalae</taxon>
        <taxon>rosids</taxon>
        <taxon>fabids</taxon>
        <taxon>Fabales</taxon>
        <taxon>Fabaceae</taxon>
        <taxon>Papilionoideae</taxon>
        <taxon>50 kb inversion clade</taxon>
        <taxon>dalbergioids sensu lato</taxon>
        <taxon>Dalbergieae</taxon>
        <taxon>Pterocarpus clade</taxon>
        <taxon>Stylosanthes</taxon>
    </lineage>
</organism>
<name>A0ABU6XE46_9FABA</name>
<dbReference type="Pfam" id="PF20167">
    <property type="entry name" value="Transposase_32"/>
    <property type="match status" value="1"/>
</dbReference>
<accession>A0ABU6XE46</accession>
<dbReference type="InterPro" id="IPR046796">
    <property type="entry name" value="Transposase_32_dom"/>
</dbReference>
<feature type="region of interest" description="Disordered" evidence="1">
    <location>
        <begin position="262"/>
        <end position="284"/>
    </location>
</feature>
<evidence type="ECO:0000313" key="4">
    <source>
        <dbReference type="Proteomes" id="UP001341840"/>
    </source>
</evidence>
<sequence>MASKGKAPARAPSARTRGSSSRQQPPLETQLYETPEHAERAKALEDRKVIHERTINFSEAIPINLSWVHEFYANRSKCNQREVFMRGRKIPCFLEAIKRVLNIPRVGARCEYTNISDAYNEEELDMEEVLRVISKEEATWWEDPQVPTIPARPKKKTLNKEAWLWMKLIVCNITPTKHETTLIMEIVFLIYALMKNESFITKWAQHANVLRYPGDEILKIPKAHHFFSFGKWIGEDKEAAHLIPPPMPSLGPPPVARIDIPASSTFRSPEPSQRDLMRALRRNE</sequence>
<feature type="compositionally biased region" description="Basic and acidic residues" evidence="1">
    <location>
        <begin position="272"/>
        <end position="284"/>
    </location>
</feature>
<feature type="domain" description="Putative plant transposon protein" evidence="2">
    <location>
        <begin position="58"/>
        <end position="198"/>
    </location>
</feature>
<reference evidence="3 4" key="1">
    <citation type="journal article" date="2023" name="Plants (Basel)">
        <title>Bridging the Gap: Combining Genomics and Transcriptomics Approaches to Understand Stylosanthes scabra, an Orphan Legume from the Brazilian Caatinga.</title>
        <authorList>
            <person name="Ferreira-Neto J.R.C."/>
            <person name="da Silva M.D."/>
            <person name="Binneck E."/>
            <person name="de Melo N.F."/>
            <person name="da Silva R.H."/>
            <person name="de Melo A.L.T.M."/>
            <person name="Pandolfi V."/>
            <person name="Bustamante F.O."/>
            <person name="Brasileiro-Vidal A.C."/>
            <person name="Benko-Iseppon A.M."/>
        </authorList>
    </citation>
    <scope>NUCLEOTIDE SEQUENCE [LARGE SCALE GENOMIC DNA]</scope>
    <source>
        <tissue evidence="3">Leaves</tissue>
    </source>
</reference>
<evidence type="ECO:0000256" key="1">
    <source>
        <dbReference type="SAM" id="MobiDB-lite"/>
    </source>
</evidence>
<evidence type="ECO:0000259" key="2">
    <source>
        <dbReference type="Pfam" id="PF20167"/>
    </source>
</evidence>
<dbReference type="Proteomes" id="UP001341840">
    <property type="component" value="Unassembled WGS sequence"/>
</dbReference>
<feature type="region of interest" description="Disordered" evidence="1">
    <location>
        <begin position="1"/>
        <end position="36"/>
    </location>
</feature>
<gene>
    <name evidence="3" type="ORF">PIB30_034271</name>
</gene>
<keyword evidence="4" id="KW-1185">Reference proteome</keyword>